<proteinExistence type="predicted"/>
<dbReference type="SUPFAM" id="SSF53335">
    <property type="entry name" value="S-adenosyl-L-methionine-dependent methyltransferases"/>
    <property type="match status" value="1"/>
</dbReference>
<keyword evidence="2" id="KW-0489">Methyltransferase</keyword>
<dbReference type="Pfam" id="PF08241">
    <property type="entry name" value="Methyltransf_11"/>
    <property type="match status" value="1"/>
</dbReference>
<dbReference type="AlphaFoldDB" id="A0A1M7FUP6"/>
<dbReference type="InterPro" id="IPR013216">
    <property type="entry name" value="Methyltransf_11"/>
</dbReference>
<accession>A0A1M7FUP6</accession>
<dbReference type="EMBL" id="LT670844">
    <property type="protein sequence ID" value="SHM07916.1"/>
    <property type="molecule type" value="Genomic_DNA"/>
</dbReference>
<dbReference type="GO" id="GO:0032259">
    <property type="term" value="P:methylation"/>
    <property type="evidence" value="ECO:0007669"/>
    <property type="project" value="UniProtKB-KW"/>
</dbReference>
<evidence type="ECO:0000313" key="3">
    <source>
        <dbReference type="EMBL" id="SHM07916.1"/>
    </source>
</evidence>
<gene>
    <name evidence="2" type="ORF">SAMN05444159_7610</name>
    <name evidence="3" type="ORF">SAMN05444159_7613</name>
</gene>
<protein>
    <submittedName>
        <fullName evidence="2">Methyltransferase domain-containing protein</fullName>
    </submittedName>
</protein>
<evidence type="ECO:0000259" key="1">
    <source>
        <dbReference type="Pfam" id="PF08241"/>
    </source>
</evidence>
<name>A0A1M7FUP6_9BRAD</name>
<sequence>MMSSVQKRLAAGLKSILPIAVTQRLQAWWQDAAIRRSLLWPPFGAVASHDLLRRTSPISRLYGADRGTAIDRYYIEDFLARHANDIRGVVLEIQDDAYTKRFGKSHVKRSEVLSVSPGSKVTIVADLTSADQIPSSTFDCIILTQTLQYIYDLPAAVRTIYRILAPGGVLLATVPGICAIGPESWPCYWSFRPASVERLIADAFPGGSVCVESAGNVLAAIAFLHGLALEEVDRTALDVHDPAYPVVVRVRAVK</sequence>
<evidence type="ECO:0000313" key="2">
    <source>
        <dbReference type="EMBL" id="SHM07804.1"/>
    </source>
</evidence>
<feature type="domain" description="Methyltransferase type 11" evidence="1">
    <location>
        <begin position="112"/>
        <end position="171"/>
    </location>
</feature>
<organism evidence="2 4">
    <name type="scientific">Bradyrhizobium lablabi</name>
    <dbReference type="NCBI Taxonomy" id="722472"/>
    <lineage>
        <taxon>Bacteria</taxon>
        <taxon>Pseudomonadati</taxon>
        <taxon>Pseudomonadota</taxon>
        <taxon>Alphaproteobacteria</taxon>
        <taxon>Hyphomicrobiales</taxon>
        <taxon>Nitrobacteraceae</taxon>
        <taxon>Bradyrhizobium</taxon>
    </lineage>
</organism>
<keyword evidence="2" id="KW-0808">Transferase</keyword>
<dbReference type="CDD" id="cd02440">
    <property type="entry name" value="AdoMet_MTases"/>
    <property type="match status" value="1"/>
</dbReference>
<dbReference type="InterPro" id="IPR029063">
    <property type="entry name" value="SAM-dependent_MTases_sf"/>
</dbReference>
<dbReference type="RefSeq" id="WP_197688400.1">
    <property type="nucleotide sequence ID" value="NZ_LT670844.1"/>
</dbReference>
<dbReference type="Proteomes" id="UP000189935">
    <property type="component" value="Chromosome I"/>
</dbReference>
<reference evidence="2 4" key="1">
    <citation type="submission" date="2016-11" db="EMBL/GenBank/DDBJ databases">
        <authorList>
            <person name="Jaros S."/>
            <person name="Januszkiewicz K."/>
            <person name="Wedrychowicz H."/>
        </authorList>
    </citation>
    <scope>NUCLEOTIDE SEQUENCE [LARGE SCALE GENOMIC DNA]</scope>
    <source>
        <strain evidence="2 4">GAS499</strain>
    </source>
</reference>
<evidence type="ECO:0000313" key="4">
    <source>
        <dbReference type="Proteomes" id="UP000189935"/>
    </source>
</evidence>
<dbReference type="GO" id="GO:0008757">
    <property type="term" value="F:S-adenosylmethionine-dependent methyltransferase activity"/>
    <property type="evidence" value="ECO:0007669"/>
    <property type="project" value="InterPro"/>
</dbReference>
<dbReference type="Gene3D" id="3.40.50.150">
    <property type="entry name" value="Vaccinia Virus protein VP39"/>
    <property type="match status" value="1"/>
</dbReference>
<dbReference type="EMBL" id="LT670844">
    <property type="protein sequence ID" value="SHM07804.1"/>
    <property type="molecule type" value="Genomic_DNA"/>
</dbReference>